<dbReference type="AlphaFoldDB" id="A0A1F5E6H6"/>
<dbReference type="PANTHER" id="PTHR34136:SF1">
    <property type="entry name" value="UDP-N-ACETYL-D-MANNOSAMINURONIC ACID TRANSFERASE"/>
    <property type="match status" value="1"/>
</dbReference>
<reference evidence="3 4" key="1">
    <citation type="journal article" date="2016" name="Nat. Commun.">
        <title>Thousands of microbial genomes shed light on interconnected biogeochemical processes in an aquifer system.</title>
        <authorList>
            <person name="Anantharaman K."/>
            <person name="Brown C.T."/>
            <person name="Hug L.A."/>
            <person name="Sharon I."/>
            <person name="Castelle C.J."/>
            <person name="Probst A.J."/>
            <person name="Thomas B.C."/>
            <person name="Singh A."/>
            <person name="Wilkins M.J."/>
            <person name="Karaoz U."/>
            <person name="Brodie E.L."/>
            <person name="Williams K.H."/>
            <person name="Hubbard S.S."/>
            <person name="Banfield J.F."/>
        </authorList>
    </citation>
    <scope>NUCLEOTIDE SEQUENCE [LARGE SCALE GENOMIC DNA]</scope>
</reference>
<evidence type="ECO:0000313" key="3">
    <source>
        <dbReference type="EMBL" id="OGD63009.1"/>
    </source>
</evidence>
<protein>
    <submittedName>
        <fullName evidence="3">Uncharacterized protein</fullName>
    </submittedName>
</protein>
<evidence type="ECO:0000256" key="1">
    <source>
        <dbReference type="ARBA" id="ARBA00022676"/>
    </source>
</evidence>
<evidence type="ECO:0000256" key="2">
    <source>
        <dbReference type="ARBA" id="ARBA00022679"/>
    </source>
</evidence>
<evidence type="ECO:0000313" key="4">
    <source>
        <dbReference type="Proteomes" id="UP000177006"/>
    </source>
</evidence>
<dbReference type="InterPro" id="IPR004629">
    <property type="entry name" value="WecG_TagA_CpsF"/>
</dbReference>
<dbReference type="CDD" id="cd06533">
    <property type="entry name" value="Glyco_transf_WecG_TagA"/>
    <property type="match status" value="1"/>
</dbReference>
<proteinExistence type="predicted"/>
<dbReference type="NCBIfam" id="TIGR00696">
    <property type="entry name" value="wecG_tagA_cpsF"/>
    <property type="match status" value="1"/>
</dbReference>
<dbReference type="Proteomes" id="UP000177006">
    <property type="component" value="Unassembled WGS sequence"/>
</dbReference>
<keyword evidence="1" id="KW-0328">Glycosyltransferase</keyword>
<dbReference type="PANTHER" id="PTHR34136">
    <property type="match status" value="1"/>
</dbReference>
<gene>
    <name evidence="3" type="ORF">A2160_05155</name>
</gene>
<dbReference type="STRING" id="1797457.A2160_05155"/>
<sequence>MKEVLTDKGVRNQLKPPFFQILGIKVNALTLEKAISLVEKGVKSNKQYQITTPNPEQIVLAQQNPGFKEVLNHSDLAIPDGVGLVWAMKRQWQSSAARQLLPVFQSRANEALSASKTPSRIRRLSGVDLMEALCALAAKKNWRVFLLGGREAAEQAAAKLQVASCKLQVRFDSGAKDIKKETPADRKRIINSINDFRPHLLFVAYGAPYQELWIAKNLPLLRVRVAMSVGGAFDYLSGQVKRAPLILQKMGLEWLYRLVCQPWRLKRQLALVKFMWLVMVRKESVK</sequence>
<dbReference type="GO" id="GO:0016758">
    <property type="term" value="F:hexosyltransferase activity"/>
    <property type="evidence" value="ECO:0007669"/>
    <property type="project" value="TreeGrafter"/>
</dbReference>
<dbReference type="EMBL" id="MEZK01000013">
    <property type="protein sequence ID" value="OGD63009.1"/>
    <property type="molecule type" value="Genomic_DNA"/>
</dbReference>
<comment type="caution">
    <text evidence="3">The sequence shown here is derived from an EMBL/GenBank/DDBJ whole genome shotgun (WGS) entry which is preliminary data.</text>
</comment>
<keyword evidence="2" id="KW-0808">Transferase</keyword>
<accession>A0A1F5E6H6</accession>
<name>A0A1F5E6H6_9BACT</name>
<organism evidence="3 4">
    <name type="scientific">Candidatus Beckwithbacteria bacterium RBG_13_42_9</name>
    <dbReference type="NCBI Taxonomy" id="1797457"/>
    <lineage>
        <taxon>Bacteria</taxon>
        <taxon>Candidatus Beckwithiibacteriota</taxon>
    </lineage>
</organism>
<dbReference type="Pfam" id="PF03808">
    <property type="entry name" value="Glyco_tran_WecG"/>
    <property type="match status" value="1"/>
</dbReference>